<sequence length="56" mass="5979">MLWIILLTPLLLISALAIYSDKVSGMSLPEHSKQDEHSGFLSGNAMNSNGGDGNSF</sequence>
<organism evidence="1 2">
    <name type="scientific">Metabacillus hrfriensis</name>
    <dbReference type="NCBI Taxonomy" id="3048891"/>
    <lineage>
        <taxon>Bacteria</taxon>
        <taxon>Bacillati</taxon>
        <taxon>Bacillota</taxon>
        <taxon>Bacilli</taxon>
        <taxon>Bacillales</taxon>
        <taxon>Bacillaceae</taxon>
        <taxon>Metabacillus</taxon>
    </lineage>
</organism>
<gene>
    <name evidence="1" type="ORF">QLQ22_15965</name>
</gene>
<accession>A0ACD4R6U6</accession>
<proteinExistence type="predicted"/>
<keyword evidence="2" id="KW-1185">Reference proteome</keyword>
<evidence type="ECO:0000313" key="1">
    <source>
        <dbReference type="EMBL" id="WHZ56189.1"/>
    </source>
</evidence>
<protein>
    <submittedName>
        <fullName evidence="1">Uncharacterized protein</fullName>
    </submittedName>
</protein>
<name>A0ACD4R6U6_9BACI</name>
<reference evidence="2" key="1">
    <citation type="journal article" date="2025" name="Aquaculture">
        <title>Assessment of the bioflocculant production and safety properties of Metabacillus hrfriensis sp. nov. based on phenotypic and whole-genome sequencing analysis.</title>
        <authorList>
            <person name="Zhang R."/>
            <person name="Zhao Z."/>
            <person name="Luo L."/>
            <person name="Wang S."/>
            <person name="Guo K."/>
            <person name="Xu W."/>
        </authorList>
    </citation>
    <scope>NUCLEOTIDE SEQUENCE [LARGE SCALE GENOMIC DNA]</scope>
    <source>
        <strain evidence="2">CT-WN-B3</strain>
    </source>
</reference>
<dbReference type="EMBL" id="CP126116">
    <property type="protein sequence ID" value="WHZ56189.1"/>
    <property type="molecule type" value="Genomic_DNA"/>
</dbReference>
<dbReference type="Proteomes" id="UP001226091">
    <property type="component" value="Chromosome"/>
</dbReference>
<evidence type="ECO:0000313" key="2">
    <source>
        <dbReference type="Proteomes" id="UP001226091"/>
    </source>
</evidence>